<dbReference type="GO" id="GO:0006139">
    <property type="term" value="P:nucleobase-containing compound metabolic process"/>
    <property type="evidence" value="ECO:0007669"/>
    <property type="project" value="InterPro"/>
</dbReference>
<feature type="domain" description="DUF6729" evidence="9">
    <location>
        <begin position="867"/>
        <end position="1071"/>
    </location>
</feature>
<feature type="region of interest" description="Disordered" evidence="7">
    <location>
        <begin position="528"/>
        <end position="630"/>
    </location>
</feature>
<dbReference type="InterPro" id="IPR036249">
    <property type="entry name" value="Thioredoxin-like_sf"/>
</dbReference>
<evidence type="ECO:0000256" key="5">
    <source>
        <dbReference type="ARBA" id="ARBA00038208"/>
    </source>
</evidence>
<dbReference type="InterPro" id="IPR046616">
    <property type="entry name" value="DUF6729"/>
</dbReference>
<comment type="similarity">
    <text evidence="2">Belongs to the pterin-4-alpha-carbinolamine dehydratase family.</text>
</comment>
<dbReference type="Proteomes" id="UP000054107">
    <property type="component" value="Unassembled WGS sequence"/>
</dbReference>
<dbReference type="Pfam" id="PF06999">
    <property type="entry name" value="Suc_Fer-like"/>
    <property type="match status" value="1"/>
</dbReference>
<dbReference type="SUPFAM" id="SSF52833">
    <property type="entry name" value="Thioredoxin-like"/>
    <property type="match status" value="1"/>
</dbReference>
<evidence type="ECO:0000313" key="10">
    <source>
        <dbReference type="EMBL" id="CEP10450.1"/>
    </source>
</evidence>
<feature type="compositionally biased region" description="Low complexity" evidence="7">
    <location>
        <begin position="616"/>
        <end position="628"/>
    </location>
</feature>
<keyword evidence="4" id="KW-0456">Lyase</keyword>
<dbReference type="EC" id="4.2.1.96" evidence="3"/>
<feature type="compositionally biased region" description="Acidic residues" evidence="7">
    <location>
        <begin position="804"/>
        <end position="836"/>
    </location>
</feature>
<dbReference type="PANTHER" id="PTHR31902">
    <property type="entry name" value="ACTIN PATCHES DISTAL PROTEIN 1"/>
    <property type="match status" value="1"/>
</dbReference>
<dbReference type="STRING" id="35722.A0A0B7N4P0"/>
<evidence type="ECO:0000256" key="7">
    <source>
        <dbReference type="SAM" id="MobiDB-lite"/>
    </source>
</evidence>
<accession>A0A0B7N4P0</accession>
<sequence length="2132" mass="242670">MSASTLTQAERNQDLSTLLKSGWTMVDGRDAISKEYRFKDFNEAFGFMTRVALNADKYDHHPEWFNVYNKVEITLSTHDCGGLSIKDISLAKFCDECAVAMKWLVDCLSNIYSPSCTNDRTASIIPPLDIQELNPIIPIECKGCDKPCPHPLVPSELKIDTTKPLKNTVPPYAMHIVIMTGKTDWPAHIEDEGLARRFIDALRKRKNTDQRPFKNRYHPVGCNNEVEEDEQGAQRVIVTNCSLPSVHSTSSGTDILLLPDNIIVSNVTSRRVDALLDYIYGKPCYQSFSVYPCPYTNLILICGHGNKDRRCGTVGPLLQKAFEQASLSATKDEGVTKIALVSHLGGHAFAGNLVVYTYNGHRAIWYGRVTPCYCKDIVENTLEDGKVISDLVRGIFQVKSKSNVHQSSLECCSEHKNALKKFGYDNPVRCCDTCEKLIQMQNMGSDELSELSLKELKEFIAAYQLPSKMALEKSDLVGIIFNAKPISNKNEENYRSNRRKKTIETNGVTDNDKKSFSVYSMMQELFTPNTNSQESDNNTTQSNEQQRTERESRRIFQEQRQRQEQNRRMQQQQQEQQRMQRLQREQYARQQRQREQEERQWQQQEQQRQRERQYYNPPQQSSSPAPNSENLLSLHDMIKANIDPASLSVRTLKSILKANYVEQSHVIEKSELVKLVVRLVDSYKSEHNSNKGNDSGNGGLSGNEDTICRICMDAQQNCVFLDCGHMDYVPNQTSILRSFQRVVAYASSSTSQSQRTVISNEDQAVSSDLGSVNVLSNSVEDNIANSANETVDDEMFDSNNDYEEIENEDEEDQVEEEEEEEKAQEDHIDEEEDMDNLPDGTDLTIYFEELQSRLAREGFPSEYTKETFWIEPVNSFFALMKCKSNKALYRPRVFLWLPHHLLANKMKDLQCPKCNNRSLEVKGFNKNPHARKIVDLSSCFYLMSTRYICTETGCATSLNAHDNRIIQQLPLELQMEFPAVLSSKGGVSKVVADLLRPCMQNSMGPQRFQKVLREMHVLRHDRLELQYLLSAFSKKSGVLHFQAFEPYSTFDDPTKYAGYVPTAAYFRTLYTAIIQQLQPKMDKQIMLLDGKVLKGDHSFKFPKHMAKIEEAGVFTALYTVTNEYEEIVHQVLVPSKSLLYLKHSLQKMKEAYELYGHAMPVAFFTDNVKSDKAFFESIFESLKVAPVIQSSESIPSESLKLPEDTHVEYINRDIERMDDKIKSLTDSLNADNAAGKKAVVGFDMEWNDERGNFVDLIQLAYDKTIYVLHIDRSWDHLPNYLTGLLRNRSFKKVGRNIGGDFARLKRMFHFESTEKIELGSFCSRRKIVANGTASLSTLSFQLLGHPIDKGPRQSQWDTDNLSSDLIQYAAVDAWASLAIYNAAKDYLVPGTRIRDLNCPVGTYVGVRPPRCMQPVAFGELLSGERIAMVKITKVAAPGYILPMSNTGETSNNASPLHSFGTPPFELNLPIGYLIAANKESVSPNLSSMGSTTSSIAFGSVSTTTSIPPSIPDSEIDTKIQEMFGESINNIDKNGFKSGYKQFSTVMAFQPAENVDEVVYSRVVKDIFHLMDMIKPYKKHTLYKQFTRKFSESLFTIDENDKESIIRAFELEKRKDPNFPHTWESKMKYDRTWLWKRVRRKVAPPHVLLPLLKSLFLSFGPLKCSKSGRALFDKKSWEQATSVLKTVQLGHVSDPPDVQLYVKTGKKDKFKLTLYRCIRGTNSLEGGVHQNLIRKFGSFGAGPELANAMLTEYRLRHNTDVGSLNRYSVVHNGHYDPWLLQHIDLLRSQLAMTTRNDNSICLAMNALKYCGSDEVYGICPLPDVEMTKLGIEKRATFHNDHRNSSSQSDRTIPVLKDTVYLKIGSTLRTRLGRYEYVAFNQQTKHAVISVHTLKETLEFERNYKENYDNVHPKFSEFASKFNSNANGIDIFYKTPDHLEKYYKQYTLKEGTKMTNEIHDAILADIEAQVENINQPRSLLTPLSPNIPSISNASAIVPTDTIDAQLPAARDDPILPPREQRYEHHPHQLLPTQLPISRQPNLEAESSITRNISPRPTLYHPYSHPYHFSNNSLNYFSSNRLPVVLRTTARTCKGCGRNSCEGKNNRSKCNEPRCLKCSNDTDCPGIWNEKKCIK</sequence>
<dbReference type="SUPFAM" id="SSF55248">
    <property type="entry name" value="PCD-like"/>
    <property type="match status" value="1"/>
</dbReference>
<dbReference type="InterPro" id="IPR036428">
    <property type="entry name" value="PCD_sf"/>
</dbReference>
<dbReference type="Pfam" id="PF20499">
    <property type="entry name" value="DUF6729"/>
    <property type="match status" value="1"/>
</dbReference>
<dbReference type="GO" id="GO:0006729">
    <property type="term" value="P:tetrahydrobiopterin biosynthetic process"/>
    <property type="evidence" value="ECO:0007669"/>
    <property type="project" value="InterPro"/>
</dbReference>
<feature type="compositionally biased region" description="Basic and acidic residues" evidence="7">
    <location>
        <begin position="582"/>
        <end position="600"/>
    </location>
</feature>
<dbReference type="NCBIfam" id="NF002018">
    <property type="entry name" value="PRK00823.1-3"/>
    <property type="match status" value="1"/>
</dbReference>
<dbReference type="InterPro" id="IPR009737">
    <property type="entry name" value="Aim32/Apd1-like"/>
</dbReference>
<comment type="similarity">
    <text evidence="5">Belongs to the AIM32 family.</text>
</comment>
<dbReference type="Gene3D" id="3.30.1360.20">
    <property type="entry name" value="Transcriptional coactivator/pterin dehydratase"/>
    <property type="match status" value="1"/>
</dbReference>
<feature type="domain" description="3'-5' exonuclease" evidence="8">
    <location>
        <begin position="1232"/>
        <end position="1382"/>
    </location>
</feature>
<feature type="compositionally biased region" description="Low complexity" evidence="7">
    <location>
        <begin position="568"/>
        <end position="580"/>
    </location>
</feature>
<gene>
    <name evidence="10" type="primary">PARPA_04132.1 scaffold 11792</name>
</gene>
<feature type="compositionally biased region" description="Basic and acidic residues" evidence="7">
    <location>
        <begin position="546"/>
        <end position="567"/>
    </location>
</feature>
<dbReference type="CDD" id="cd00914">
    <property type="entry name" value="PCD_DCoH_subfamily_b"/>
    <property type="match status" value="1"/>
</dbReference>
<evidence type="ECO:0000313" key="11">
    <source>
        <dbReference type="Proteomes" id="UP000054107"/>
    </source>
</evidence>
<dbReference type="Pfam" id="PF01612">
    <property type="entry name" value="DNA_pol_A_exo1"/>
    <property type="match status" value="1"/>
</dbReference>
<dbReference type="Gene3D" id="3.40.30.10">
    <property type="entry name" value="Glutaredoxin"/>
    <property type="match status" value="1"/>
</dbReference>
<keyword evidence="11" id="KW-1185">Reference proteome</keyword>
<feature type="region of interest" description="Disordered" evidence="7">
    <location>
        <begin position="491"/>
        <end position="514"/>
    </location>
</feature>
<evidence type="ECO:0000259" key="8">
    <source>
        <dbReference type="Pfam" id="PF01612"/>
    </source>
</evidence>
<dbReference type="InterPro" id="IPR001533">
    <property type="entry name" value="Pterin_deHydtase"/>
</dbReference>
<dbReference type="CDD" id="cd03062">
    <property type="entry name" value="TRX_Fd_Sucrase"/>
    <property type="match status" value="1"/>
</dbReference>
<dbReference type="EMBL" id="LN724120">
    <property type="protein sequence ID" value="CEP10450.1"/>
    <property type="molecule type" value="Genomic_DNA"/>
</dbReference>
<dbReference type="InterPro" id="IPR002562">
    <property type="entry name" value="3'-5'_exonuclease_dom"/>
</dbReference>
<reference evidence="10 11" key="1">
    <citation type="submission" date="2014-09" db="EMBL/GenBank/DDBJ databases">
        <authorList>
            <person name="Ellenberger Sabrina"/>
        </authorList>
    </citation>
    <scope>NUCLEOTIDE SEQUENCE [LARGE SCALE GENOMIC DNA]</scope>
    <source>
        <strain evidence="10 11">CBS 412.66</strain>
    </source>
</reference>
<dbReference type="OrthoDB" id="2284808at2759"/>
<dbReference type="PANTHER" id="PTHR31902:SF7">
    <property type="entry name" value="ALTERED INHERITANCE OF MITOCHONDRIA PROTEIN 32"/>
    <property type="match status" value="1"/>
</dbReference>
<protein>
    <recommendedName>
        <fullName evidence="6">Altered inheritance of mitochondria protein 32</fullName>
        <ecNumber evidence="3">4.2.1.96</ecNumber>
    </recommendedName>
</protein>
<evidence type="ECO:0000256" key="1">
    <source>
        <dbReference type="ARBA" id="ARBA00001554"/>
    </source>
</evidence>
<evidence type="ECO:0000256" key="3">
    <source>
        <dbReference type="ARBA" id="ARBA00013252"/>
    </source>
</evidence>
<evidence type="ECO:0000256" key="2">
    <source>
        <dbReference type="ARBA" id="ARBA00006472"/>
    </source>
</evidence>
<dbReference type="InterPro" id="IPR036397">
    <property type="entry name" value="RNaseH_sf"/>
</dbReference>
<evidence type="ECO:0000256" key="4">
    <source>
        <dbReference type="ARBA" id="ARBA00023239"/>
    </source>
</evidence>
<feature type="compositionally biased region" description="Polar residues" evidence="7">
    <location>
        <begin position="528"/>
        <end position="545"/>
    </location>
</feature>
<dbReference type="Pfam" id="PF01329">
    <property type="entry name" value="Pterin_4a"/>
    <property type="match status" value="1"/>
</dbReference>
<dbReference type="SUPFAM" id="SSF53098">
    <property type="entry name" value="Ribonuclease H-like"/>
    <property type="match status" value="1"/>
</dbReference>
<evidence type="ECO:0000259" key="9">
    <source>
        <dbReference type="Pfam" id="PF20499"/>
    </source>
</evidence>
<dbReference type="GO" id="GO:0003676">
    <property type="term" value="F:nucleic acid binding"/>
    <property type="evidence" value="ECO:0007669"/>
    <property type="project" value="InterPro"/>
</dbReference>
<dbReference type="Gene3D" id="3.30.420.10">
    <property type="entry name" value="Ribonuclease H-like superfamily/Ribonuclease H"/>
    <property type="match status" value="1"/>
</dbReference>
<organism evidence="10 11">
    <name type="scientific">Parasitella parasitica</name>
    <dbReference type="NCBI Taxonomy" id="35722"/>
    <lineage>
        <taxon>Eukaryota</taxon>
        <taxon>Fungi</taxon>
        <taxon>Fungi incertae sedis</taxon>
        <taxon>Mucoromycota</taxon>
        <taxon>Mucoromycotina</taxon>
        <taxon>Mucoromycetes</taxon>
        <taxon>Mucorales</taxon>
        <taxon>Mucorineae</taxon>
        <taxon>Mucoraceae</taxon>
        <taxon>Parasitella</taxon>
    </lineage>
</organism>
<dbReference type="InterPro" id="IPR012337">
    <property type="entry name" value="RNaseH-like_sf"/>
</dbReference>
<feature type="region of interest" description="Disordered" evidence="7">
    <location>
        <begin position="804"/>
        <end position="838"/>
    </location>
</feature>
<dbReference type="CDD" id="cd06141">
    <property type="entry name" value="WRN_exo"/>
    <property type="match status" value="1"/>
</dbReference>
<proteinExistence type="inferred from homology"/>
<dbReference type="HAMAP" id="MF_00434">
    <property type="entry name" value="Pterin_4_alpha"/>
    <property type="match status" value="1"/>
</dbReference>
<comment type="catalytic activity">
    <reaction evidence="1">
        <text>(4aS,6R)-4a-hydroxy-L-erythro-5,6,7,8-tetrahydrobiopterin = (6R)-L-erythro-6,7-dihydrobiopterin + H2O</text>
        <dbReference type="Rhea" id="RHEA:11920"/>
        <dbReference type="ChEBI" id="CHEBI:15377"/>
        <dbReference type="ChEBI" id="CHEBI:15642"/>
        <dbReference type="ChEBI" id="CHEBI:43120"/>
        <dbReference type="EC" id="4.2.1.96"/>
    </reaction>
</comment>
<evidence type="ECO:0000256" key="6">
    <source>
        <dbReference type="ARBA" id="ARBA00040895"/>
    </source>
</evidence>
<dbReference type="GO" id="GO:0008408">
    <property type="term" value="F:3'-5' exonuclease activity"/>
    <property type="evidence" value="ECO:0007669"/>
    <property type="project" value="InterPro"/>
</dbReference>
<dbReference type="Gene3D" id="1.10.720.140">
    <property type="match status" value="1"/>
</dbReference>
<dbReference type="GO" id="GO:0008124">
    <property type="term" value="F:4-alpha-hydroxytetrahydrobiopterin dehydratase activity"/>
    <property type="evidence" value="ECO:0007669"/>
    <property type="project" value="UniProtKB-EC"/>
</dbReference>
<name>A0A0B7N4P0_9FUNG</name>